<protein>
    <submittedName>
        <fullName evidence="1 2">Uncharacterized protein</fullName>
    </submittedName>
</protein>
<dbReference type="InParanoid" id="A0A2K1J0Q4"/>
<keyword evidence="3" id="KW-1185">Reference proteome</keyword>
<evidence type="ECO:0000313" key="1">
    <source>
        <dbReference type="EMBL" id="PNR35106.1"/>
    </source>
</evidence>
<dbReference type="AlphaFoldDB" id="A0A2K1J0Q4"/>
<reference evidence="1 3" key="1">
    <citation type="journal article" date="2008" name="Science">
        <title>The Physcomitrella genome reveals evolutionary insights into the conquest of land by plants.</title>
        <authorList>
            <person name="Rensing S."/>
            <person name="Lang D."/>
            <person name="Zimmer A."/>
            <person name="Terry A."/>
            <person name="Salamov A."/>
            <person name="Shapiro H."/>
            <person name="Nishiyama T."/>
            <person name="Perroud P.-F."/>
            <person name="Lindquist E."/>
            <person name="Kamisugi Y."/>
            <person name="Tanahashi T."/>
            <person name="Sakakibara K."/>
            <person name="Fujita T."/>
            <person name="Oishi K."/>
            <person name="Shin-I T."/>
            <person name="Kuroki Y."/>
            <person name="Toyoda A."/>
            <person name="Suzuki Y."/>
            <person name="Hashimoto A."/>
            <person name="Yamaguchi K."/>
            <person name="Sugano A."/>
            <person name="Kohara Y."/>
            <person name="Fujiyama A."/>
            <person name="Anterola A."/>
            <person name="Aoki S."/>
            <person name="Ashton N."/>
            <person name="Barbazuk W.B."/>
            <person name="Barker E."/>
            <person name="Bennetzen J."/>
            <person name="Bezanilla M."/>
            <person name="Blankenship R."/>
            <person name="Cho S.H."/>
            <person name="Dutcher S."/>
            <person name="Estelle M."/>
            <person name="Fawcett J.A."/>
            <person name="Gundlach H."/>
            <person name="Hanada K."/>
            <person name="Heyl A."/>
            <person name="Hicks K.A."/>
            <person name="Hugh J."/>
            <person name="Lohr M."/>
            <person name="Mayer K."/>
            <person name="Melkozernov A."/>
            <person name="Murata T."/>
            <person name="Nelson D."/>
            <person name="Pils B."/>
            <person name="Prigge M."/>
            <person name="Reiss B."/>
            <person name="Renner T."/>
            <person name="Rombauts S."/>
            <person name="Rushton P."/>
            <person name="Sanderfoot A."/>
            <person name="Schween G."/>
            <person name="Shiu S.-H."/>
            <person name="Stueber K."/>
            <person name="Theodoulou F.L."/>
            <person name="Tu H."/>
            <person name="Van de Peer Y."/>
            <person name="Verrier P.J."/>
            <person name="Waters E."/>
            <person name="Wood A."/>
            <person name="Yang L."/>
            <person name="Cove D."/>
            <person name="Cuming A."/>
            <person name="Hasebe M."/>
            <person name="Lucas S."/>
            <person name="Mishler D.B."/>
            <person name="Reski R."/>
            <person name="Grigoriev I."/>
            <person name="Quatrano R.S."/>
            <person name="Boore J.L."/>
        </authorList>
    </citation>
    <scope>NUCLEOTIDE SEQUENCE [LARGE SCALE GENOMIC DNA]</scope>
    <source>
        <strain evidence="2 3">cv. Gransden 2004</strain>
    </source>
</reference>
<gene>
    <name evidence="1" type="ORF">PHYPA_023005</name>
</gene>
<organism evidence="1">
    <name type="scientific">Physcomitrium patens</name>
    <name type="common">Spreading-leaved earth moss</name>
    <name type="synonym">Physcomitrella patens</name>
    <dbReference type="NCBI Taxonomy" id="3218"/>
    <lineage>
        <taxon>Eukaryota</taxon>
        <taxon>Viridiplantae</taxon>
        <taxon>Streptophyta</taxon>
        <taxon>Embryophyta</taxon>
        <taxon>Bryophyta</taxon>
        <taxon>Bryophytina</taxon>
        <taxon>Bryopsida</taxon>
        <taxon>Funariidae</taxon>
        <taxon>Funariales</taxon>
        <taxon>Funariaceae</taxon>
        <taxon>Physcomitrium</taxon>
    </lineage>
</organism>
<evidence type="ECO:0000313" key="2">
    <source>
        <dbReference type="EnsemblPlants" id="Pp3c18_11559V3.1"/>
    </source>
</evidence>
<name>A0A2K1J0Q4_PHYPA</name>
<reference evidence="2" key="3">
    <citation type="submission" date="2020-12" db="UniProtKB">
        <authorList>
            <consortium name="EnsemblPlants"/>
        </authorList>
    </citation>
    <scope>IDENTIFICATION</scope>
</reference>
<dbReference type="Gramene" id="Pp3c18_11559V3.1">
    <property type="protein sequence ID" value="Pp3c18_11559V3.1"/>
    <property type="gene ID" value="Pp3c18_11559"/>
</dbReference>
<proteinExistence type="predicted"/>
<dbReference type="EMBL" id="ABEU02000018">
    <property type="protein sequence ID" value="PNR35106.1"/>
    <property type="molecule type" value="Genomic_DNA"/>
</dbReference>
<accession>A0A2K1J0Q4</accession>
<dbReference type="EnsemblPlants" id="Pp3c18_11559V3.1">
    <property type="protein sequence ID" value="Pp3c18_11559V3.1"/>
    <property type="gene ID" value="Pp3c18_11559"/>
</dbReference>
<evidence type="ECO:0000313" key="3">
    <source>
        <dbReference type="Proteomes" id="UP000006727"/>
    </source>
</evidence>
<sequence>MPFWRGQWVDGMKLLYDSNQSPLRITSGLCRLITCAQMCSTSFFLRSCSSPAPKANSHSCLALSAPGWFYTRCA</sequence>
<reference evidence="1 3" key="2">
    <citation type="journal article" date="2018" name="Plant J.">
        <title>The Physcomitrella patens chromosome-scale assembly reveals moss genome structure and evolution.</title>
        <authorList>
            <person name="Lang D."/>
            <person name="Ullrich K.K."/>
            <person name="Murat F."/>
            <person name="Fuchs J."/>
            <person name="Jenkins J."/>
            <person name="Haas F.B."/>
            <person name="Piednoel M."/>
            <person name="Gundlach H."/>
            <person name="Van Bel M."/>
            <person name="Meyberg R."/>
            <person name="Vives C."/>
            <person name="Morata J."/>
            <person name="Symeonidi A."/>
            <person name="Hiss M."/>
            <person name="Muchero W."/>
            <person name="Kamisugi Y."/>
            <person name="Saleh O."/>
            <person name="Blanc G."/>
            <person name="Decker E.L."/>
            <person name="van Gessel N."/>
            <person name="Grimwood J."/>
            <person name="Hayes R.D."/>
            <person name="Graham S.W."/>
            <person name="Gunter L.E."/>
            <person name="McDaniel S.F."/>
            <person name="Hoernstein S.N.W."/>
            <person name="Larsson A."/>
            <person name="Li F.W."/>
            <person name="Perroud P.F."/>
            <person name="Phillips J."/>
            <person name="Ranjan P."/>
            <person name="Rokshar D.S."/>
            <person name="Rothfels C.J."/>
            <person name="Schneider L."/>
            <person name="Shu S."/>
            <person name="Stevenson D.W."/>
            <person name="Thummler F."/>
            <person name="Tillich M."/>
            <person name="Villarreal Aguilar J.C."/>
            <person name="Widiez T."/>
            <person name="Wong G.K."/>
            <person name="Wymore A."/>
            <person name="Zhang Y."/>
            <person name="Zimmer A.D."/>
            <person name="Quatrano R.S."/>
            <person name="Mayer K.F.X."/>
            <person name="Goodstein D."/>
            <person name="Casacuberta J.M."/>
            <person name="Vandepoele K."/>
            <person name="Reski R."/>
            <person name="Cuming A.C."/>
            <person name="Tuskan G.A."/>
            <person name="Maumus F."/>
            <person name="Salse J."/>
            <person name="Schmutz J."/>
            <person name="Rensing S.A."/>
        </authorList>
    </citation>
    <scope>NUCLEOTIDE SEQUENCE [LARGE SCALE GENOMIC DNA]</scope>
    <source>
        <strain evidence="2 3">cv. Gransden 2004</strain>
    </source>
</reference>
<dbReference type="Proteomes" id="UP000006727">
    <property type="component" value="Chromosome 18"/>
</dbReference>
<dbReference type="PaxDb" id="3218-PP1S19_369V6.1"/>